<geneLocation type="mitochondrion" evidence="3"/>
<dbReference type="Proteomes" id="UP000290189">
    <property type="component" value="Unassembled WGS sequence"/>
</dbReference>
<evidence type="ECO:0000313" key="4">
    <source>
        <dbReference type="Proteomes" id="UP000290189"/>
    </source>
</evidence>
<feature type="signal peptide" evidence="2">
    <location>
        <begin position="1"/>
        <end position="18"/>
    </location>
</feature>
<organism evidence="3 4">
    <name type="scientific">Plasmodiophora brassicae</name>
    <name type="common">Clubroot disease agent</name>
    <dbReference type="NCBI Taxonomy" id="37360"/>
    <lineage>
        <taxon>Eukaryota</taxon>
        <taxon>Sar</taxon>
        <taxon>Rhizaria</taxon>
        <taxon>Endomyxa</taxon>
        <taxon>Phytomyxea</taxon>
        <taxon>Plasmodiophorida</taxon>
        <taxon>Plasmodiophoridae</taxon>
        <taxon>Plasmodiophora</taxon>
    </lineage>
</organism>
<evidence type="ECO:0000313" key="3">
    <source>
        <dbReference type="EMBL" id="SPQ99137.1"/>
    </source>
</evidence>
<keyword evidence="1" id="KW-0472">Membrane</keyword>
<keyword evidence="1" id="KW-0812">Transmembrane</keyword>
<feature type="chain" id="PRO_5018241147" evidence="2">
    <location>
        <begin position="19"/>
        <end position="422"/>
    </location>
</feature>
<keyword evidence="2" id="KW-0732">Signal</keyword>
<protein>
    <submittedName>
        <fullName evidence="3">Uncharacterized protein</fullName>
    </submittedName>
</protein>
<dbReference type="AlphaFoldDB" id="A0A3P3YG16"/>
<keyword evidence="3" id="KW-0496">Mitochondrion</keyword>
<evidence type="ECO:0000256" key="2">
    <source>
        <dbReference type="SAM" id="SignalP"/>
    </source>
</evidence>
<accession>A0A3P3YG16</accession>
<dbReference type="EMBL" id="OVEO01000011">
    <property type="protein sequence ID" value="SPQ99137.1"/>
    <property type="molecule type" value="Genomic_DNA"/>
</dbReference>
<keyword evidence="1" id="KW-1133">Transmembrane helix</keyword>
<proteinExistence type="predicted"/>
<gene>
    <name evidence="3" type="ORF">PLBR_LOCUS6352</name>
</gene>
<reference evidence="3 4" key="1">
    <citation type="submission" date="2018-03" db="EMBL/GenBank/DDBJ databases">
        <authorList>
            <person name="Fogelqvist J."/>
        </authorList>
    </citation>
    <scope>NUCLEOTIDE SEQUENCE [LARGE SCALE GENOMIC DNA]</scope>
</reference>
<sequence length="422" mass="48213">MHRFLIFVLIAIAASVDHEIPDLSEETFQDHHPWRSIFAKKEQLDPALVFSVRVGLQNAISTQCIHAQDIEAVRIVRSMSSPTLHKIATMAWTTSRLGILFTLAAEFHAAAPWETLRRSRTLSGSIYIEILEDLDLLQREYDTMTRYRRNDTTGMLRMMRQAFVDEYCIDTSAGLVRAASTTQMIKRDSIHWKQLISPVLEGIGSIVGVVASIVTFGAAISIVVAAQIFQITNHIVQRRRLERDDAHRMLVEVVAQRLYHPQLYGHLYHRFMPSTECDDTRSRAFRKFQDTARHIADVSVGTDLHNCPGRFSYTMKMMSWAFASVEEIRAQYNPKCYYWVVPPDTPRAKSAPNPVPPNEQLTLSDPFQSKGKFHQTMASLSFLLDYVSNSYEYVKVLGKRRLETRAVPEMRPNNGRADTGTY</sequence>
<evidence type="ECO:0000256" key="1">
    <source>
        <dbReference type="SAM" id="Phobius"/>
    </source>
</evidence>
<name>A0A3P3YG16_PLABS</name>
<feature type="transmembrane region" description="Helical" evidence="1">
    <location>
        <begin position="203"/>
        <end position="229"/>
    </location>
</feature>